<dbReference type="FunFam" id="2.60.120.430:FF:000007">
    <property type="entry name" value="FERONIA receptor-like kinase"/>
    <property type="match status" value="1"/>
</dbReference>
<evidence type="ECO:0000313" key="18">
    <source>
        <dbReference type="Proteomes" id="UP001293593"/>
    </source>
</evidence>
<dbReference type="FunFam" id="1.10.510.10:FF:000252">
    <property type="entry name" value="Receptor-like protein kinase FERONIA"/>
    <property type="match status" value="1"/>
</dbReference>
<evidence type="ECO:0000256" key="15">
    <source>
        <dbReference type="SAM" id="SignalP"/>
    </source>
</evidence>
<feature type="signal peptide" evidence="15">
    <location>
        <begin position="1"/>
        <end position="27"/>
    </location>
</feature>
<feature type="transmembrane region" description="Helical" evidence="14">
    <location>
        <begin position="458"/>
        <end position="483"/>
    </location>
</feature>
<dbReference type="PROSITE" id="PS00108">
    <property type="entry name" value="PROTEIN_KINASE_ST"/>
    <property type="match status" value="1"/>
</dbReference>
<dbReference type="GO" id="GO:0016020">
    <property type="term" value="C:membrane"/>
    <property type="evidence" value="ECO:0007669"/>
    <property type="project" value="UniProtKB-SubCell"/>
</dbReference>
<dbReference type="InterPro" id="IPR000719">
    <property type="entry name" value="Prot_kinase_dom"/>
</dbReference>
<evidence type="ECO:0000313" key="17">
    <source>
        <dbReference type="EMBL" id="KAK4260995.1"/>
    </source>
</evidence>
<dbReference type="GO" id="GO:0005524">
    <property type="term" value="F:ATP binding"/>
    <property type="evidence" value="ECO:0007669"/>
    <property type="project" value="UniProtKB-UniRule"/>
</dbReference>
<dbReference type="Pfam" id="PF12819">
    <property type="entry name" value="Malectin_like"/>
    <property type="match status" value="1"/>
</dbReference>
<evidence type="ECO:0000256" key="3">
    <source>
        <dbReference type="ARBA" id="ARBA00022679"/>
    </source>
</evidence>
<keyword evidence="6 12" id="KW-0547">Nucleotide-binding</keyword>
<evidence type="ECO:0000256" key="8">
    <source>
        <dbReference type="ARBA" id="ARBA00022840"/>
    </source>
</evidence>
<name>A0AAE1MD83_9FABA</name>
<evidence type="ECO:0000256" key="14">
    <source>
        <dbReference type="SAM" id="Phobius"/>
    </source>
</evidence>
<sequence>MNTSSFSLFIFLFLHLLLLPLHNIAFANNATSYLRLENIALNCGTNSSKQGSYDERIWTSDAGSAYVSSKDAETNKSLMAKASMINASVPDVPYMTARVFHSPFAYRFNVTPGSKFVRLHFYPTSYSGLDVSKAFVSVTAGNFTLMHNLSVSLTADYLNKAYLMKEFIIHVSGRTLELTFSPSSNASDVYAFVNGIEVVSMPSNLYIQGDKAHIPLVGHDPVLYYIYNDSALETMYRIDVGGDDIPAKDDTAGMFRTWTGDDDYFFLPPAALEPSDMVSPILYPETAPAYLAPELVYRTARAMAPFQDERINLNYNLSWFFPIDSGFNYLIRLHFCNIFQDITMVNKIVFTIYLNNQTANDEVDVIAMSGGPRIPMYLDFVVMVPETSEGKQDLWVDLHPDVRTKPQQYNAFLNGVEIFKLSNWDGNLAGVNPISGKFESVVPVPHVAISKKPKKIKFIIIGCGLSLVALGGSVLFFVIVYVLKLVEPRKISCRHLLILIRNKVRKAHKSSFPHDNFSMDEIRVATNNFDEALVIGIGGFGKVYKASFDGGSTLVAIKRSSPMSEQGALEFETEIHVLSKLRHQNLVSILGHCQEDGEMILAYEYMSNGTLFDHLHLRSREELPLSWIQRLEICIGVARGLHYLHTGTEHKFIHRDIKTSNILLDHNWVAKVSDFGLSKASNPDLASTNVKGSVGYLDPEYFRRHKLTEKSDVYSFGVVLLEVLSARPAVNPFEDDEHGNLAEWALYCCENGITTQLVDPDLEGKIATESFETYIEVAKKCLAEKGIERPTMSDVLQRLALALQLQRNADNNIAPTRDGKRTENTDLERNSDLTPGIEFSEIMIPIGR</sequence>
<evidence type="ECO:0000256" key="12">
    <source>
        <dbReference type="PROSITE-ProRule" id="PRU10141"/>
    </source>
</evidence>
<dbReference type="FunFam" id="2.60.120.430:FF:000003">
    <property type="entry name" value="FERONIA receptor-like kinase"/>
    <property type="match status" value="1"/>
</dbReference>
<keyword evidence="9 14" id="KW-1133">Transmembrane helix</keyword>
<evidence type="ECO:0000256" key="7">
    <source>
        <dbReference type="ARBA" id="ARBA00022777"/>
    </source>
</evidence>
<dbReference type="CDD" id="cd14066">
    <property type="entry name" value="STKc_IRAK"/>
    <property type="match status" value="1"/>
</dbReference>
<dbReference type="SUPFAM" id="SSF56112">
    <property type="entry name" value="Protein kinase-like (PK-like)"/>
    <property type="match status" value="1"/>
</dbReference>
<proteinExistence type="predicted"/>
<dbReference type="GO" id="GO:0004674">
    <property type="term" value="F:protein serine/threonine kinase activity"/>
    <property type="evidence" value="ECO:0007669"/>
    <property type="project" value="UniProtKB-KW"/>
</dbReference>
<dbReference type="Gene3D" id="2.60.120.430">
    <property type="entry name" value="Galactose-binding lectin"/>
    <property type="match status" value="2"/>
</dbReference>
<dbReference type="PANTHER" id="PTHR34590:SF5">
    <property type="entry name" value="OS04G0586500 PROTEIN"/>
    <property type="match status" value="1"/>
</dbReference>
<dbReference type="Pfam" id="PF00069">
    <property type="entry name" value="Pkinase"/>
    <property type="match status" value="1"/>
</dbReference>
<dbReference type="InterPro" id="IPR017441">
    <property type="entry name" value="Protein_kinase_ATP_BS"/>
</dbReference>
<dbReference type="GO" id="GO:0010038">
    <property type="term" value="P:response to metal ion"/>
    <property type="evidence" value="ECO:0007669"/>
    <property type="project" value="UniProtKB-ARBA"/>
</dbReference>
<dbReference type="Gene3D" id="1.10.510.10">
    <property type="entry name" value="Transferase(Phosphotransferase) domain 1"/>
    <property type="match status" value="1"/>
</dbReference>
<reference evidence="17" key="1">
    <citation type="submission" date="2023-10" db="EMBL/GenBank/DDBJ databases">
        <title>Chromosome-level genome of the transformable northern wattle, Acacia crassicarpa.</title>
        <authorList>
            <person name="Massaro I."/>
            <person name="Sinha N.R."/>
            <person name="Poethig S."/>
            <person name="Leichty A.R."/>
        </authorList>
    </citation>
    <scope>NUCLEOTIDE SEQUENCE</scope>
    <source>
        <strain evidence="17">Acra3RX</strain>
        <tissue evidence="17">Leaf</tissue>
    </source>
</reference>
<dbReference type="InterPro" id="IPR045272">
    <property type="entry name" value="ANXUR1/2-like"/>
</dbReference>
<evidence type="ECO:0000256" key="6">
    <source>
        <dbReference type="ARBA" id="ARBA00022741"/>
    </source>
</evidence>
<keyword evidence="11" id="KW-0325">Glycoprotein</keyword>
<keyword evidence="10 14" id="KW-0472">Membrane</keyword>
<evidence type="ECO:0000259" key="16">
    <source>
        <dbReference type="PROSITE" id="PS50011"/>
    </source>
</evidence>
<feature type="compositionally biased region" description="Basic and acidic residues" evidence="13">
    <location>
        <begin position="817"/>
        <end position="831"/>
    </location>
</feature>
<dbReference type="Proteomes" id="UP001293593">
    <property type="component" value="Unassembled WGS sequence"/>
</dbReference>
<keyword evidence="3" id="KW-0808">Transferase</keyword>
<protein>
    <recommendedName>
        <fullName evidence="16">Protein kinase domain-containing protein</fullName>
    </recommendedName>
</protein>
<keyword evidence="5 15" id="KW-0732">Signal</keyword>
<evidence type="ECO:0000256" key="13">
    <source>
        <dbReference type="SAM" id="MobiDB-lite"/>
    </source>
</evidence>
<organism evidence="17 18">
    <name type="scientific">Acacia crassicarpa</name>
    <name type="common">northern wattle</name>
    <dbReference type="NCBI Taxonomy" id="499986"/>
    <lineage>
        <taxon>Eukaryota</taxon>
        <taxon>Viridiplantae</taxon>
        <taxon>Streptophyta</taxon>
        <taxon>Embryophyta</taxon>
        <taxon>Tracheophyta</taxon>
        <taxon>Spermatophyta</taxon>
        <taxon>Magnoliopsida</taxon>
        <taxon>eudicotyledons</taxon>
        <taxon>Gunneridae</taxon>
        <taxon>Pentapetalae</taxon>
        <taxon>rosids</taxon>
        <taxon>fabids</taxon>
        <taxon>Fabales</taxon>
        <taxon>Fabaceae</taxon>
        <taxon>Caesalpinioideae</taxon>
        <taxon>mimosoid clade</taxon>
        <taxon>Acacieae</taxon>
        <taxon>Acacia</taxon>
    </lineage>
</organism>
<dbReference type="InterPro" id="IPR008271">
    <property type="entry name" value="Ser/Thr_kinase_AS"/>
</dbReference>
<evidence type="ECO:0000256" key="2">
    <source>
        <dbReference type="ARBA" id="ARBA00022527"/>
    </source>
</evidence>
<dbReference type="Gene3D" id="3.30.200.20">
    <property type="entry name" value="Phosphorylase Kinase, domain 1"/>
    <property type="match status" value="1"/>
</dbReference>
<evidence type="ECO:0000256" key="11">
    <source>
        <dbReference type="ARBA" id="ARBA00023180"/>
    </source>
</evidence>
<evidence type="ECO:0000256" key="9">
    <source>
        <dbReference type="ARBA" id="ARBA00022989"/>
    </source>
</evidence>
<accession>A0AAE1MD83</accession>
<keyword evidence="18" id="KW-1185">Reference proteome</keyword>
<gene>
    <name evidence="17" type="ORF">QN277_004051</name>
</gene>
<evidence type="ECO:0000256" key="4">
    <source>
        <dbReference type="ARBA" id="ARBA00022692"/>
    </source>
</evidence>
<keyword evidence="4 14" id="KW-0812">Transmembrane</keyword>
<keyword evidence="7" id="KW-0418">Kinase</keyword>
<dbReference type="SMART" id="SM00220">
    <property type="entry name" value="S_TKc"/>
    <property type="match status" value="1"/>
</dbReference>
<feature type="domain" description="Protein kinase" evidence="16">
    <location>
        <begin position="529"/>
        <end position="801"/>
    </location>
</feature>
<dbReference type="AlphaFoldDB" id="A0AAE1MD83"/>
<dbReference type="PANTHER" id="PTHR34590">
    <property type="entry name" value="OS03G0124300 PROTEIN-RELATED"/>
    <property type="match status" value="1"/>
</dbReference>
<comment type="subcellular location">
    <subcellularLocation>
        <location evidence="1">Membrane</location>
        <topology evidence="1">Single-pass type I membrane protein</topology>
    </subcellularLocation>
</comment>
<evidence type="ECO:0000256" key="1">
    <source>
        <dbReference type="ARBA" id="ARBA00004479"/>
    </source>
</evidence>
<dbReference type="FunFam" id="3.30.200.20:FF:000039">
    <property type="entry name" value="receptor-like protein kinase FERONIA"/>
    <property type="match status" value="1"/>
</dbReference>
<evidence type="ECO:0000256" key="10">
    <source>
        <dbReference type="ARBA" id="ARBA00023136"/>
    </source>
</evidence>
<evidence type="ECO:0000256" key="5">
    <source>
        <dbReference type="ARBA" id="ARBA00022729"/>
    </source>
</evidence>
<dbReference type="InterPro" id="IPR024788">
    <property type="entry name" value="Malectin-like_Carb-bd_dom"/>
</dbReference>
<keyword evidence="2" id="KW-0723">Serine/threonine-protein kinase</keyword>
<feature type="chain" id="PRO_5042260098" description="Protein kinase domain-containing protein" evidence="15">
    <location>
        <begin position="28"/>
        <end position="848"/>
    </location>
</feature>
<keyword evidence="8 12" id="KW-0067">ATP-binding</keyword>
<dbReference type="GO" id="GO:0004714">
    <property type="term" value="F:transmembrane receptor protein tyrosine kinase activity"/>
    <property type="evidence" value="ECO:0007669"/>
    <property type="project" value="InterPro"/>
</dbReference>
<dbReference type="PROSITE" id="PS00107">
    <property type="entry name" value="PROTEIN_KINASE_ATP"/>
    <property type="match status" value="1"/>
</dbReference>
<dbReference type="EMBL" id="JAWXYG010000010">
    <property type="protein sequence ID" value="KAK4260995.1"/>
    <property type="molecule type" value="Genomic_DNA"/>
</dbReference>
<dbReference type="InterPro" id="IPR011009">
    <property type="entry name" value="Kinase-like_dom_sf"/>
</dbReference>
<comment type="caution">
    <text evidence="17">The sequence shown here is derived from an EMBL/GenBank/DDBJ whole genome shotgun (WGS) entry which is preliminary data.</text>
</comment>
<dbReference type="PROSITE" id="PS50011">
    <property type="entry name" value="PROTEIN_KINASE_DOM"/>
    <property type="match status" value="1"/>
</dbReference>
<feature type="region of interest" description="Disordered" evidence="13">
    <location>
        <begin position="812"/>
        <end position="831"/>
    </location>
</feature>
<feature type="binding site" evidence="12">
    <location>
        <position position="558"/>
    </location>
    <ligand>
        <name>ATP</name>
        <dbReference type="ChEBI" id="CHEBI:30616"/>
    </ligand>
</feature>